<accession>A0A1H7GSG5</accession>
<sequence>MLLNNQRKQIIFILLLSYCASIYSQRLSADGGVMLRAEITIGNQNQWLKLGAYGFGTLNYGDISVESGLSIATYQFLKRHTVKIPGLAYSYEFFALAGIGKNSNLLGSSVSNMNTSLLFNPNGKGGFNGLGFGFSKDYLPKSLKSYSLRRGAFLMRFSNANHNIHFSFQNDFSIGLFKGAGTDYGVTGSLDIGFTKIIDPQTIQKVGIGIDLFTPRPDYSQSPRNSINSDDGRKNVWYTLPPFKELFYGNLYGYATHQENNVSVHAKLGANSQKTGAYIQNILHDGLGLNPRFPWPVETKNKIYLEISGNVFYKAITND</sequence>
<proteinExistence type="predicted"/>
<dbReference type="STRING" id="1038014.SAMN04487910_0426"/>
<evidence type="ECO:0008006" key="3">
    <source>
        <dbReference type="Google" id="ProtNLM"/>
    </source>
</evidence>
<keyword evidence="2" id="KW-1185">Reference proteome</keyword>
<organism evidence="1 2">
    <name type="scientific">Aquimarina amphilecti</name>
    <dbReference type="NCBI Taxonomy" id="1038014"/>
    <lineage>
        <taxon>Bacteria</taxon>
        <taxon>Pseudomonadati</taxon>
        <taxon>Bacteroidota</taxon>
        <taxon>Flavobacteriia</taxon>
        <taxon>Flavobacteriales</taxon>
        <taxon>Flavobacteriaceae</taxon>
        <taxon>Aquimarina</taxon>
    </lineage>
</organism>
<name>A0A1H7GSG5_AQUAM</name>
<dbReference type="EMBL" id="FOAB01000001">
    <property type="protein sequence ID" value="SEK39570.1"/>
    <property type="molecule type" value="Genomic_DNA"/>
</dbReference>
<gene>
    <name evidence="1" type="ORF">SAMN04487910_0426</name>
</gene>
<evidence type="ECO:0000313" key="2">
    <source>
        <dbReference type="Proteomes" id="UP000198521"/>
    </source>
</evidence>
<reference evidence="1 2" key="1">
    <citation type="submission" date="2016-10" db="EMBL/GenBank/DDBJ databases">
        <authorList>
            <person name="de Groot N.N."/>
        </authorList>
    </citation>
    <scope>NUCLEOTIDE SEQUENCE [LARGE SCALE GENOMIC DNA]</scope>
    <source>
        <strain evidence="1 2">DSM 25232</strain>
    </source>
</reference>
<dbReference type="Proteomes" id="UP000198521">
    <property type="component" value="Unassembled WGS sequence"/>
</dbReference>
<protein>
    <recommendedName>
        <fullName evidence="3">Bacterial toxin 23 domain-containing protein</fullName>
    </recommendedName>
</protein>
<evidence type="ECO:0000313" key="1">
    <source>
        <dbReference type="EMBL" id="SEK39570.1"/>
    </source>
</evidence>
<dbReference type="AlphaFoldDB" id="A0A1H7GSG5"/>